<reference evidence="2 3" key="1">
    <citation type="submission" date="2022-03" db="EMBL/GenBank/DDBJ databases">
        <authorList>
            <person name="Macdonald S."/>
            <person name="Ahmed S."/>
            <person name="Newling K."/>
        </authorList>
    </citation>
    <scope>NUCLEOTIDE SEQUENCE [LARGE SCALE GENOMIC DNA]</scope>
</reference>
<protein>
    <submittedName>
        <fullName evidence="2">Uncharacterized protein</fullName>
    </submittedName>
</protein>
<dbReference type="Proteomes" id="UP001642260">
    <property type="component" value="Unassembled WGS sequence"/>
</dbReference>
<accession>A0ABC8L6E6</accession>
<comment type="caution">
    <text evidence="2">The sequence shown here is derived from an EMBL/GenBank/DDBJ whole genome shotgun (WGS) entry which is preliminary data.</text>
</comment>
<keyword evidence="1" id="KW-0175">Coiled coil</keyword>
<evidence type="ECO:0000313" key="3">
    <source>
        <dbReference type="Proteomes" id="UP001642260"/>
    </source>
</evidence>
<feature type="coiled-coil region" evidence="1">
    <location>
        <begin position="55"/>
        <end position="89"/>
    </location>
</feature>
<gene>
    <name evidence="2" type="ORF">ERUC_LOCUS32419</name>
</gene>
<dbReference type="AlphaFoldDB" id="A0ABC8L6E6"/>
<name>A0ABC8L6E6_ERUVS</name>
<evidence type="ECO:0000256" key="1">
    <source>
        <dbReference type="SAM" id="Coils"/>
    </source>
</evidence>
<keyword evidence="3" id="KW-1185">Reference proteome</keyword>
<dbReference type="EMBL" id="CAKOAT010464043">
    <property type="protein sequence ID" value="CAH8376559.1"/>
    <property type="molecule type" value="Genomic_DNA"/>
</dbReference>
<organism evidence="2 3">
    <name type="scientific">Eruca vesicaria subsp. sativa</name>
    <name type="common">Garden rocket</name>
    <name type="synonym">Eruca sativa</name>
    <dbReference type="NCBI Taxonomy" id="29727"/>
    <lineage>
        <taxon>Eukaryota</taxon>
        <taxon>Viridiplantae</taxon>
        <taxon>Streptophyta</taxon>
        <taxon>Embryophyta</taxon>
        <taxon>Tracheophyta</taxon>
        <taxon>Spermatophyta</taxon>
        <taxon>Magnoliopsida</taxon>
        <taxon>eudicotyledons</taxon>
        <taxon>Gunneridae</taxon>
        <taxon>Pentapetalae</taxon>
        <taxon>rosids</taxon>
        <taxon>malvids</taxon>
        <taxon>Brassicales</taxon>
        <taxon>Brassicaceae</taxon>
        <taxon>Brassiceae</taxon>
        <taxon>Eruca</taxon>
    </lineage>
</organism>
<sequence>MENEVTPFTYSGGATGIMKSHVELSCDQLYHSNCNVMQQRRQDMVNREALCYTRLHEASLEAEALRLENNELRSLKLHLKKELDQLIRNRLSYDRALLCNLFVREKGNNENL</sequence>
<proteinExistence type="predicted"/>
<evidence type="ECO:0000313" key="2">
    <source>
        <dbReference type="EMBL" id="CAH8376559.1"/>
    </source>
</evidence>